<name>A0ABR2KQ17_9EUKA</name>
<gene>
    <name evidence="6" type="ORF">M9Y10_021564</name>
</gene>
<keyword evidence="2" id="KW-0813">Transport</keyword>
<evidence type="ECO:0000313" key="7">
    <source>
        <dbReference type="Proteomes" id="UP001470230"/>
    </source>
</evidence>
<sequence length="633" mass="73084">MSLFNDSVAINDEMDFNSKNFNLSKVTKRICEDSSTSKIESKVENLNQLKTQVNGKIVVTLERDSSLFVNLSQVISMYEREFLEFPQKIAEIQNLVKEAKQYPKPCFDEIPTSPKIKDSEIIKQPHTIIDAPILYECLVQQHRISESIDLVIKTRKALSSNAKSGNYVPLKKIEDWVQKSSNSIHRDTVSRLKSTEFNSELYQNEFKYLIKLGFTDESIKLFLKYSTQQIDEKINLIQNDGKLLQYIREVTDTLATEIIDCVHVFMGIFKKKYYNNIVGWATKMVEDYIPFEHPEIFIGNYNVVKDSVIIMQHSLSKLEELGISTLNVFDSLPDHFRTLLTHAAQHRIKEIADSIADDDWDINNEGIRYIDPKDFPLSNSCIYFRSHVFQFLQEMKSLYLPAMFYDASAQLKKLIASYFKGCFILINNVTPSVEHFCVIITQLTAVKLLIFPELVDHFKQITGYPFPNGQKVIDEFEESICIVEDMLIHTFIVMWADVLPPEKIQWGEIGHLESHFQGAIDVMTQFLDMLNIPDSIYIDTINKLVEKTLYVVDRTAGFIDDPRSMDSFDFHWEYFTQVVAPLLTEASYKKLKYGIQDISSKVCMDQDIDENDRETPEAISLAVQECLKANGYL</sequence>
<comment type="caution">
    <text evidence="6">The sequence shown here is derived from an EMBL/GenBank/DDBJ whole genome shotgun (WGS) entry which is preliminary data.</text>
</comment>
<accession>A0ABR2KQ17</accession>
<evidence type="ECO:0000256" key="3">
    <source>
        <dbReference type="ARBA" id="ARBA00022483"/>
    </source>
</evidence>
<dbReference type="InterPro" id="IPR033961">
    <property type="entry name" value="Exo84"/>
</dbReference>
<keyword evidence="4" id="KW-0653">Protein transport</keyword>
<dbReference type="Proteomes" id="UP001470230">
    <property type="component" value="Unassembled WGS sequence"/>
</dbReference>
<proteinExistence type="inferred from homology"/>
<evidence type="ECO:0000256" key="1">
    <source>
        <dbReference type="ARBA" id="ARBA00007210"/>
    </source>
</evidence>
<evidence type="ECO:0000256" key="2">
    <source>
        <dbReference type="ARBA" id="ARBA00022448"/>
    </source>
</evidence>
<organism evidence="6 7">
    <name type="scientific">Tritrichomonas musculus</name>
    <dbReference type="NCBI Taxonomy" id="1915356"/>
    <lineage>
        <taxon>Eukaryota</taxon>
        <taxon>Metamonada</taxon>
        <taxon>Parabasalia</taxon>
        <taxon>Tritrichomonadida</taxon>
        <taxon>Tritrichomonadidae</taxon>
        <taxon>Tritrichomonas</taxon>
    </lineage>
</organism>
<protein>
    <recommendedName>
        <fullName evidence="5">Exocyst component Exo84 C-terminal domain-containing protein</fullName>
    </recommendedName>
</protein>
<keyword evidence="3" id="KW-0268">Exocytosis</keyword>
<comment type="similarity">
    <text evidence="1">Belongs to the EXO84 family.</text>
</comment>
<evidence type="ECO:0000256" key="4">
    <source>
        <dbReference type="ARBA" id="ARBA00022927"/>
    </source>
</evidence>
<evidence type="ECO:0000313" key="6">
    <source>
        <dbReference type="EMBL" id="KAK8893149.1"/>
    </source>
</evidence>
<evidence type="ECO:0000259" key="5">
    <source>
        <dbReference type="Pfam" id="PF16528"/>
    </source>
</evidence>
<dbReference type="InterPro" id="IPR016159">
    <property type="entry name" value="Cullin_repeat-like_dom_sf"/>
</dbReference>
<dbReference type="InterPro" id="IPR032403">
    <property type="entry name" value="Exo84_C"/>
</dbReference>
<keyword evidence="7" id="KW-1185">Reference proteome</keyword>
<dbReference type="SUPFAM" id="SSF74788">
    <property type="entry name" value="Cullin repeat-like"/>
    <property type="match status" value="1"/>
</dbReference>
<dbReference type="EMBL" id="JAPFFF010000003">
    <property type="protein sequence ID" value="KAK8893149.1"/>
    <property type="molecule type" value="Genomic_DNA"/>
</dbReference>
<dbReference type="PANTHER" id="PTHR21426:SF12">
    <property type="entry name" value="EXOCYST COMPLEX COMPONENT 8"/>
    <property type="match status" value="1"/>
</dbReference>
<dbReference type="Pfam" id="PF16528">
    <property type="entry name" value="Exo84_C"/>
    <property type="match status" value="1"/>
</dbReference>
<dbReference type="PANTHER" id="PTHR21426">
    <property type="entry name" value="EXOCYST COMPLEX COMPONENT 8"/>
    <property type="match status" value="1"/>
</dbReference>
<feature type="domain" description="Exocyst component Exo84 C-terminal" evidence="5">
    <location>
        <begin position="141"/>
        <end position="323"/>
    </location>
</feature>
<reference evidence="6 7" key="1">
    <citation type="submission" date="2024-04" db="EMBL/GenBank/DDBJ databases">
        <title>Tritrichomonas musculus Genome.</title>
        <authorList>
            <person name="Alves-Ferreira E."/>
            <person name="Grigg M."/>
            <person name="Lorenzi H."/>
            <person name="Galac M."/>
        </authorList>
    </citation>
    <scope>NUCLEOTIDE SEQUENCE [LARGE SCALE GENOMIC DNA]</scope>
    <source>
        <strain evidence="6 7">EAF2021</strain>
    </source>
</reference>